<dbReference type="SUPFAM" id="SSF52833">
    <property type="entry name" value="Thioredoxin-like"/>
    <property type="match status" value="1"/>
</dbReference>
<evidence type="ECO:0000256" key="3">
    <source>
        <dbReference type="ARBA" id="ARBA00023002"/>
    </source>
</evidence>
<keyword evidence="6" id="KW-0472">Membrane</keyword>
<evidence type="ECO:0000313" key="9">
    <source>
        <dbReference type="Proteomes" id="UP000184471"/>
    </source>
</evidence>
<proteinExistence type="inferred from homology"/>
<evidence type="ECO:0000256" key="6">
    <source>
        <dbReference type="SAM" id="Phobius"/>
    </source>
</evidence>
<dbReference type="GO" id="GO:0016853">
    <property type="term" value="F:isomerase activity"/>
    <property type="evidence" value="ECO:0007669"/>
    <property type="project" value="UniProtKB-KW"/>
</dbReference>
<dbReference type="InterPro" id="IPR012336">
    <property type="entry name" value="Thioredoxin-like_fold"/>
</dbReference>
<feature type="domain" description="Thioredoxin" evidence="7">
    <location>
        <begin position="56"/>
        <end position="249"/>
    </location>
</feature>
<feature type="transmembrane region" description="Helical" evidence="6">
    <location>
        <begin position="34"/>
        <end position="54"/>
    </location>
</feature>
<comment type="similarity">
    <text evidence="1">Belongs to the thioredoxin family. DsbA subfamily.</text>
</comment>
<evidence type="ECO:0000256" key="1">
    <source>
        <dbReference type="ARBA" id="ARBA00005791"/>
    </source>
</evidence>
<keyword evidence="3" id="KW-0560">Oxidoreductase</keyword>
<evidence type="ECO:0000313" key="8">
    <source>
        <dbReference type="EMBL" id="SHF84191.1"/>
    </source>
</evidence>
<dbReference type="STRING" id="1070870.SAMN05444351_0991"/>
<keyword evidence="5" id="KW-0676">Redox-active center</keyword>
<dbReference type="OrthoDB" id="4135024at2"/>
<dbReference type="InterPro" id="IPR036249">
    <property type="entry name" value="Thioredoxin-like_sf"/>
</dbReference>
<dbReference type="PROSITE" id="PS51352">
    <property type="entry name" value="THIOREDOXIN_2"/>
    <property type="match status" value="1"/>
</dbReference>
<keyword evidence="6" id="KW-0812">Transmembrane</keyword>
<keyword evidence="9" id="KW-1185">Reference proteome</keyword>
<dbReference type="InterPro" id="IPR013766">
    <property type="entry name" value="Thioredoxin_domain"/>
</dbReference>
<dbReference type="Gene3D" id="3.40.30.10">
    <property type="entry name" value="Glutaredoxin"/>
    <property type="match status" value="1"/>
</dbReference>
<dbReference type="AlphaFoldDB" id="A0A1M5EYW6"/>
<keyword evidence="4" id="KW-1015">Disulfide bond</keyword>
<evidence type="ECO:0000259" key="7">
    <source>
        <dbReference type="PROSITE" id="PS51352"/>
    </source>
</evidence>
<dbReference type="RefSeq" id="WP_073419571.1">
    <property type="nucleotide sequence ID" value="NZ_FQVX01000001.1"/>
</dbReference>
<dbReference type="EMBL" id="FQVX01000001">
    <property type="protein sequence ID" value="SHF84191.1"/>
    <property type="molecule type" value="Genomic_DNA"/>
</dbReference>
<gene>
    <name evidence="8" type="ORF">SAMN05444351_0991</name>
</gene>
<evidence type="ECO:0000256" key="2">
    <source>
        <dbReference type="ARBA" id="ARBA00022729"/>
    </source>
</evidence>
<sequence>MSDPRRTSARRRIAERRAAEAAARAAALRRRRTVVGGVVAAVLVLVAVVVVVVVQTQRTQTSPAAAVPAGTTDGGTAVALGPDDAPVTVDVYEDPLCPYCARIEAAAGDTLEQLAADGAVQVRYRTIAFLDRASTDDYSTRALNAAGVVVDAAGVEAWLRFHDALFAEQPAEGGPGLDDDRLVELAAQAGATGAEVERGIRDLRFADWTEQVTDAASRAGVTGTPTVLVDGEPLPAEELTAEGVRAAVEGAAP</sequence>
<dbReference type="Proteomes" id="UP000184471">
    <property type="component" value="Unassembled WGS sequence"/>
</dbReference>
<evidence type="ECO:0000256" key="4">
    <source>
        <dbReference type="ARBA" id="ARBA00023157"/>
    </source>
</evidence>
<keyword evidence="6" id="KW-1133">Transmembrane helix</keyword>
<keyword evidence="2" id="KW-0732">Signal</keyword>
<dbReference type="Pfam" id="PF13462">
    <property type="entry name" value="Thioredoxin_4"/>
    <property type="match status" value="1"/>
</dbReference>
<accession>A0A1M5EYW6</accession>
<dbReference type="PANTHER" id="PTHR13887">
    <property type="entry name" value="GLUTATHIONE S-TRANSFERASE KAPPA"/>
    <property type="match status" value="1"/>
</dbReference>
<dbReference type="GO" id="GO:0016491">
    <property type="term" value="F:oxidoreductase activity"/>
    <property type="evidence" value="ECO:0007669"/>
    <property type="project" value="UniProtKB-KW"/>
</dbReference>
<evidence type="ECO:0000256" key="5">
    <source>
        <dbReference type="ARBA" id="ARBA00023284"/>
    </source>
</evidence>
<reference evidence="8 9" key="1">
    <citation type="submission" date="2016-11" db="EMBL/GenBank/DDBJ databases">
        <authorList>
            <person name="Jaros S."/>
            <person name="Januszkiewicz K."/>
            <person name="Wedrychowicz H."/>
        </authorList>
    </citation>
    <scope>NUCLEOTIDE SEQUENCE [LARGE SCALE GENOMIC DNA]</scope>
    <source>
        <strain evidence="8 9">DSM 45408</strain>
    </source>
</reference>
<protein>
    <submittedName>
        <fullName evidence="8">Protein-disulfide isomerase</fullName>
    </submittedName>
</protein>
<organism evidence="8 9">
    <name type="scientific">Geodermatophilus nigrescens</name>
    <dbReference type="NCBI Taxonomy" id="1070870"/>
    <lineage>
        <taxon>Bacteria</taxon>
        <taxon>Bacillati</taxon>
        <taxon>Actinomycetota</taxon>
        <taxon>Actinomycetes</taxon>
        <taxon>Geodermatophilales</taxon>
        <taxon>Geodermatophilaceae</taxon>
        <taxon>Geodermatophilus</taxon>
    </lineage>
</organism>
<keyword evidence="8" id="KW-0413">Isomerase</keyword>
<dbReference type="PANTHER" id="PTHR13887:SF14">
    <property type="entry name" value="DISULFIDE BOND FORMATION PROTEIN D"/>
    <property type="match status" value="1"/>
</dbReference>
<name>A0A1M5EYW6_9ACTN</name>